<name>A0A183AXM7_9TREM</name>
<feature type="compositionally biased region" description="Polar residues" evidence="1">
    <location>
        <begin position="526"/>
        <end position="547"/>
    </location>
</feature>
<dbReference type="Proteomes" id="UP000272942">
    <property type="component" value="Unassembled WGS sequence"/>
</dbReference>
<feature type="region of interest" description="Disordered" evidence="1">
    <location>
        <begin position="69"/>
        <end position="160"/>
    </location>
</feature>
<protein>
    <submittedName>
        <fullName evidence="4">C2H2-type domain-containing protein</fullName>
    </submittedName>
</protein>
<dbReference type="WBParaSite" id="ECPE_0001174701-mRNA-1">
    <property type="protein sequence ID" value="ECPE_0001174701-mRNA-1"/>
    <property type="gene ID" value="ECPE_0001174701"/>
</dbReference>
<feature type="compositionally biased region" description="Polar residues" evidence="1">
    <location>
        <begin position="69"/>
        <end position="101"/>
    </location>
</feature>
<organism evidence="4">
    <name type="scientific">Echinostoma caproni</name>
    <dbReference type="NCBI Taxonomy" id="27848"/>
    <lineage>
        <taxon>Eukaryota</taxon>
        <taxon>Metazoa</taxon>
        <taxon>Spiralia</taxon>
        <taxon>Lophotrochozoa</taxon>
        <taxon>Platyhelminthes</taxon>
        <taxon>Trematoda</taxon>
        <taxon>Digenea</taxon>
        <taxon>Plagiorchiida</taxon>
        <taxon>Echinostomata</taxon>
        <taxon>Echinostomatoidea</taxon>
        <taxon>Echinostomatidae</taxon>
        <taxon>Echinostoma</taxon>
    </lineage>
</organism>
<dbReference type="OrthoDB" id="6267844at2759"/>
<evidence type="ECO:0000313" key="2">
    <source>
        <dbReference type="EMBL" id="VDP88858.1"/>
    </source>
</evidence>
<reference evidence="2 3" key="2">
    <citation type="submission" date="2018-11" db="EMBL/GenBank/DDBJ databases">
        <authorList>
            <consortium name="Pathogen Informatics"/>
        </authorList>
    </citation>
    <scope>NUCLEOTIDE SEQUENCE [LARGE SCALE GENOMIC DNA]</scope>
    <source>
        <strain evidence="2 3">Egypt</strain>
    </source>
</reference>
<reference evidence="4" key="1">
    <citation type="submission" date="2016-06" db="UniProtKB">
        <authorList>
            <consortium name="WormBaseParasite"/>
        </authorList>
    </citation>
    <scope>IDENTIFICATION</scope>
</reference>
<feature type="compositionally biased region" description="Pro residues" evidence="1">
    <location>
        <begin position="600"/>
        <end position="612"/>
    </location>
</feature>
<gene>
    <name evidence="2" type="ORF">ECPE_LOCUS11712</name>
</gene>
<dbReference type="EMBL" id="UZAN01051358">
    <property type="protein sequence ID" value="VDP88858.1"/>
    <property type="molecule type" value="Genomic_DNA"/>
</dbReference>
<evidence type="ECO:0000313" key="4">
    <source>
        <dbReference type="WBParaSite" id="ECPE_0001174701-mRNA-1"/>
    </source>
</evidence>
<evidence type="ECO:0000313" key="3">
    <source>
        <dbReference type="Proteomes" id="UP000272942"/>
    </source>
</evidence>
<feature type="region of interest" description="Disordered" evidence="1">
    <location>
        <begin position="499"/>
        <end position="618"/>
    </location>
</feature>
<accession>A0A183AXM7</accession>
<dbReference type="AlphaFoldDB" id="A0A183AXM7"/>
<proteinExistence type="predicted"/>
<feature type="compositionally biased region" description="Basic and acidic residues" evidence="1">
    <location>
        <begin position="587"/>
        <end position="596"/>
    </location>
</feature>
<sequence>MVSHQTIRKRRAVQNQLVRLIFACPLKDCQTVCPDEVSFQAHFNRHLFGYLPGDLSGLFSSEPIVATGSETTNPVQPTDNAVKPTGTTVPSVGGASENNPSLEDPVEQSIGACTTSTPVRLSYPTGDRRDEVYPNLTSTDADTVPFRSASTEPHSSRVDPGVSYGNIQAIPSVPQVSAGTTAATIKEARALSDTSILVLRSSNNTLLVDVPASDDAPIDVGQDETTDVVVGPDRTPTTTPLIASTQAIAESRVDKLHPGGPVMVDSACPTSITFDGGHVDLTDHRNLLSALDLIPDDILMELLKEDRPGMWGDASGPSNFTTYSAPHEWDSLDWPVPDDPGEDPISEALSPNSRLLSRVDSSSTMPMPTVSCDNLDEFSAVSAADASPVPSSTNWVPSPVVHETWSLAVANERPCPELETDSSKYDRDLSASFDCPSLVLSDLTAALILPEVERRLRAKHESSQHNRSNNTAPTGVSPCLVPIPTCTVVPVGAAPESASVLPQTPEMEARHTRPLLSSGKRRRNASESSPTARYTEQCITSCATLPSKSGKHGSRQTDADQIVVGPETLTHNLVPKENKRSHGSMKQRLEGFRDPLDTPSSPPQSLPSPLSPQPRVRAVPASSVGEIRWVGRANSYQRLCPSPGMEPLDDAVFLCSTTPTLGSQRDLIDLGVHASPKHFGAQPKRRRRKLPKVYTVSSDFAPVAVVSGKTNLSRRHSLVYCNLVPSAQSPH</sequence>
<keyword evidence="3" id="KW-1185">Reference proteome</keyword>
<evidence type="ECO:0000256" key="1">
    <source>
        <dbReference type="SAM" id="MobiDB-lite"/>
    </source>
</evidence>